<dbReference type="PROSITE" id="PS51194">
    <property type="entry name" value="HELICASE_CTER"/>
    <property type="match status" value="1"/>
</dbReference>
<feature type="compositionally biased region" description="Basic and acidic residues" evidence="17">
    <location>
        <begin position="1137"/>
        <end position="1147"/>
    </location>
</feature>
<feature type="compositionally biased region" description="Basic and acidic residues" evidence="17">
    <location>
        <begin position="865"/>
        <end position="885"/>
    </location>
</feature>
<comment type="subcellular location">
    <subcellularLocation>
        <location evidence="2">Chromosome</location>
        <location evidence="2">Telomere</location>
    </subcellularLocation>
    <subcellularLocation>
        <location evidence="1">Nucleus</location>
    </subcellularLocation>
</comment>
<evidence type="ECO:0000259" key="20">
    <source>
        <dbReference type="PROSITE" id="PS51533"/>
    </source>
</evidence>
<dbReference type="InterPro" id="IPR011011">
    <property type="entry name" value="Znf_FYVE_PHD"/>
</dbReference>
<feature type="region of interest" description="Disordered" evidence="17">
    <location>
        <begin position="1"/>
        <end position="85"/>
    </location>
</feature>
<dbReference type="GeneID" id="119728594"/>
<evidence type="ECO:0000256" key="14">
    <source>
        <dbReference type="ARBA" id="ARBA00023242"/>
    </source>
</evidence>
<comment type="similarity">
    <text evidence="3">Belongs to the SNF2/RAD54 helicase family.</text>
</comment>
<evidence type="ECO:0000256" key="6">
    <source>
        <dbReference type="ARBA" id="ARBA00022741"/>
    </source>
</evidence>
<feature type="compositionally biased region" description="Basic and acidic residues" evidence="17">
    <location>
        <begin position="559"/>
        <end position="574"/>
    </location>
</feature>
<keyword evidence="9" id="KW-0347">Helicase</keyword>
<feature type="compositionally biased region" description="Gly residues" evidence="17">
    <location>
        <begin position="2202"/>
        <end position="2226"/>
    </location>
</feature>
<keyword evidence="5" id="KW-0479">Metal-binding</keyword>
<dbReference type="CDD" id="cd18793">
    <property type="entry name" value="SF2_C_SNF"/>
    <property type="match status" value="1"/>
</dbReference>
<dbReference type="PANTHER" id="PTHR45797:SF3">
    <property type="entry name" value="TRANSCRIPTIONAL REGULATOR ATRX HOMOLOG"/>
    <property type="match status" value="1"/>
</dbReference>
<dbReference type="SUPFAM" id="SSF52540">
    <property type="entry name" value="P-loop containing nucleoside triphosphate hydrolases"/>
    <property type="match status" value="2"/>
</dbReference>
<dbReference type="Pfam" id="PF00176">
    <property type="entry name" value="SNF2-rel_dom"/>
    <property type="match status" value="1"/>
</dbReference>
<feature type="compositionally biased region" description="Basic and acidic residues" evidence="17">
    <location>
        <begin position="668"/>
        <end position="683"/>
    </location>
</feature>
<evidence type="ECO:0000256" key="12">
    <source>
        <dbReference type="ARBA" id="ARBA00022895"/>
    </source>
</evidence>
<dbReference type="Gene3D" id="3.40.50.300">
    <property type="entry name" value="P-loop containing nucleotide triphosphate hydrolases"/>
    <property type="match status" value="2"/>
</dbReference>
<dbReference type="SUPFAM" id="SSF57903">
    <property type="entry name" value="FYVE/PHD zinc finger"/>
    <property type="match status" value="1"/>
</dbReference>
<keyword evidence="4" id="KW-0158">Chromosome</keyword>
<feature type="domain" description="Helicase C-terminal" evidence="19">
    <location>
        <begin position="1759"/>
        <end position="1942"/>
    </location>
</feature>
<feature type="compositionally biased region" description="Basic residues" evidence="17">
    <location>
        <begin position="792"/>
        <end position="802"/>
    </location>
</feature>
<feature type="compositionally biased region" description="Basic residues" evidence="17">
    <location>
        <begin position="1188"/>
        <end position="1199"/>
    </location>
</feature>
<dbReference type="Gene3D" id="3.40.50.10810">
    <property type="entry name" value="Tandem AAA-ATPase domain"/>
    <property type="match status" value="1"/>
</dbReference>
<evidence type="ECO:0000256" key="4">
    <source>
        <dbReference type="ARBA" id="ARBA00022454"/>
    </source>
</evidence>
<feature type="compositionally biased region" description="Basic and acidic residues" evidence="17">
    <location>
        <begin position="355"/>
        <end position="371"/>
    </location>
</feature>
<dbReference type="GO" id="GO:0010468">
    <property type="term" value="P:regulation of gene expression"/>
    <property type="evidence" value="ECO:0007669"/>
    <property type="project" value="UniProtKB-ARBA"/>
</dbReference>
<dbReference type="EnsemblMetazoa" id="XM_038200890.1">
    <property type="protein sequence ID" value="XP_038056818.1"/>
    <property type="gene ID" value="LOC119728594"/>
</dbReference>
<feature type="region of interest" description="Disordered" evidence="17">
    <location>
        <begin position="1713"/>
        <end position="1734"/>
    </location>
</feature>
<feature type="compositionally biased region" description="Acidic residues" evidence="17">
    <location>
        <begin position="926"/>
        <end position="940"/>
    </location>
</feature>
<name>A0A913ZYW0_PATMI</name>
<dbReference type="InterPro" id="IPR044574">
    <property type="entry name" value="ARIP4-like"/>
</dbReference>
<evidence type="ECO:0000256" key="16">
    <source>
        <dbReference type="SAM" id="Coils"/>
    </source>
</evidence>
<keyword evidence="6" id="KW-0547">Nucleotide-binding</keyword>
<sequence>MSAVAGSQSARKMPTGSSRRKARVPLHITRQAIIEDGPAMDNEDEEDTGFLDPDIPSTSSKAMCNGMGVGEDSPKVETTKEEPELPEGTIVVQPEAVPDNENDFEGPEFKAKGRTRRSIHKDVISDINRVHCTSCNNQVNHLDTRSFKSHPALKVVLCRKCFDYYSSGKFTQDDDGIDEQCRWCAEGGSLICCDFCCNAFCKKCIKRNLGRSTLSALLSGEGTKWHCYVCDSSPLKQLQQTCKDVTHGIKRLEEAAKARRAHLSHSAASTETSDVEETQGLLHPSISSLSVSLRIKPKAPSLEITQEGLRVLRPQGGDRHGLKMALWMMRSLIQTSEKAEKAIKKQLAAKQGTSKTEKPSGDEVQSDDKKWVMMKIGNGNLKKSTTKQNGQTSLSSKTQDHPSAKPQSDQKSIKKETSPSPADVNGKIASDSSTSEVENKPKVEKDNSGITTPDEQSEEKEQAEIEKADAGLSGQKESSKKSLRTRSSKEKDIEENEETEMDLDQEEKEIEDMETENNEETKEEALEVDKPEGKEDAQQRNDADEDEKKEQEEEEEANAEERSDQDVECEKALMEEISGMASDHSVEEPSTPKMERPDRKHLTSITPLRIKLEKIPPSKLEQSYTKERSKSPRRQKTTPRSSRSSSLKQESDLSENDVEETDTGTSTPRDKQVSKELLDKKEDDSSDDSESSESNESDLEDIDWKSTPRRSSRRQQKESDDGKEKEHKKLKKKKVNKKEKSTEKGGSKDSDSEIDFPKSPIKKNVLKSPKGPGKDSSNMEDDDSEEIERLLTPRKSKTRQSSRLKQTPKSASKSKAKSKSKVRDSDSSNFDSDLERQINNLTKAPKMNQKDRENQEDSEEEDSGPEVKKAEEESDAESNKEKEGKGTSSKKPKKSKKDSDSEDETNNKKPKSKKSKKGNDSSDSSSDSEDEALENDESQVGDDVQRMENVGQQDGGDSDLENKLAEQQLMEEIEAELDKEDADDDEDDEDSSDEDSDSDQPKKKSRGKKKNKTAEDSDDEDEFKAASGEEEEDEDDDEEDDEDEEFSDSDDEKSSKKKPGRRHRLMRIKLGESSSSGDDADASDSGSRKKKKSKRGRKRDQGSRSSSSDSDSVSEKPKKGSKQGRRRKRSSTGSDSSSRDFQKDRSYKRGKGKGKKRRRIKVATDSDSDVQKKKGSGSSEEEKDTPSKHGRKKIRKLISKNRLQEETVRAAKEERERRKRITEKRKQVTEISEEAAETMGTVDEIILESDTKTKKVLLSVEDSLAKQLKPHQVEGVQFMWDCTFESMEKLKEKGSGCILAHCMGLGKTLQVITYLHTIMMNEKISIKNCLVVAPLNTVLNWVSEFEKWLGEDSAIEVFEITSYKNNWQRADALKYWHDNGGVMVMGYSMYRQLAMHKFVKNKKQRAIFTQALVDPGPDIVVCDEGHMLKNDASAISKALNSIGTRRRICLTGTPLQNNLIEYHCMVDFVKPNLLGTRREFLNRFVNPITNGQCADSTPRDVKIMKRRAHVLHDLLNGCVQRKDYSALTKFLPPKHEYVISVRLTDVQIKLYELYLGSQSRNDTGQLIDGSSKGSGTGLFADYQQLMQIWTHPHVLKLSEIRQEKIQARNYMSDFVTSNSESEVCDSSDSIQQFMVDGSDPEEIVIDDGDDDDKPSTSAGIRGTRRTRGMAQQQAMMQEKDMDQQPVRKKAKGSGDSDSSMEIIKTWKTRSRCRDPDGEYITRSPSPNLPTSKPKWYDEYLQEGDDTKIELSGKLVLLFEVLKYAESIGEKLLVFSQSLLSLDLIEDMLHSLEEKAQVEREEGSQDLSEQVGGIGSWVKGEDYFRMDGSTSAAFRKAWAQTFNDMNNYRARLFLISTKAGSLGTNLIGANRVIIFDASWNPSHDIQSIFRVYRFGQTRAVYIYRFVAQGTMEEKIYERQVTKQSLSCRVVDEHQIERHFTSQDLSELYTFNPERLDDPNVPERETPVLPKDYVLAEILKRKDKWIVKYHEHDSLLENIESEELNEEERKNAWKEYEDEKEGRMRMGFDPRMLANQGMNQQDLAQLQQMWYAGLNPNQGIYGAQAAAQLMANPQQRYVMMPGGNMNPSFMMEQQALSAASSNDYQQFQNMIRYQRQLQQMQQLQQQQKQQQQQQQQQQQELARMRSASTMNEIIAQQLMASSKPATAPSSSATSKFVTSAQMQQILQKIGAAKSADKLNQSPFGTGGPWSGIGGGKGGPPGTSSGGTK</sequence>
<feature type="compositionally biased region" description="Basic residues" evidence="17">
    <location>
        <begin position="1148"/>
        <end position="1161"/>
    </location>
</feature>
<dbReference type="OMA" id="PPGLMMN"/>
<dbReference type="OrthoDB" id="2020972at2759"/>
<feature type="compositionally biased region" description="Acidic residues" evidence="17">
    <location>
        <begin position="969"/>
        <end position="998"/>
    </location>
</feature>
<dbReference type="GO" id="GO:0003677">
    <property type="term" value="F:DNA binding"/>
    <property type="evidence" value="ECO:0007669"/>
    <property type="project" value="UniProtKB-KW"/>
</dbReference>
<keyword evidence="22" id="KW-1185">Reference proteome</keyword>
<evidence type="ECO:0000256" key="10">
    <source>
        <dbReference type="ARBA" id="ARBA00022833"/>
    </source>
</evidence>
<dbReference type="GO" id="GO:0004386">
    <property type="term" value="F:helicase activity"/>
    <property type="evidence" value="ECO:0007669"/>
    <property type="project" value="UniProtKB-KW"/>
</dbReference>
<feature type="compositionally biased region" description="Acidic residues" evidence="17">
    <location>
        <begin position="1016"/>
        <end position="1051"/>
    </location>
</feature>
<keyword evidence="11" id="KW-0067">ATP-binding</keyword>
<feature type="compositionally biased region" description="Acidic residues" evidence="17">
    <location>
        <begin position="652"/>
        <end position="662"/>
    </location>
</feature>
<dbReference type="PANTHER" id="PTHR45797">
    <property type="entry name" value="RAD54-LIKE"/>
    <property type="match status" value="1"/>
</dbReference>
<dbReference type="SMART" id="SM00490">
    <property type="entry name" value="HELICc"/>
    <property type="match status" value="1"/>
</dbReference>
<evidence type="ECO:0000256" key="17">
    <source>
        <dbReference type="SAM" id="MobiDB-lite"/>
    </source>
</evidence>
<evidence type="ECO:0000256" key="7">
    <source>
        <dbReference type="ARBA" id="ARBA00022771"/>
    </source>
</evidence>
<feature type="compositionally biased region" description="Basic and acidic residues" evidence="17">
    <location>
        <begin position="1202"/>
        <end position="1216"/>
    </location>
</feature>
<feature type="compositionally biased region" description="Basic and acidic residues" evidence="17">
    <location>
        <begin position="519"/>
        <end position="551"/>
    </location>
</feature>
<evidence type="ECO:0000313" key="21">
    <source>
        <dbReference type="EnsemblMetazoa" id="XP_038056818.1"/>
    </source>
</evidence>
<protein>
    <recommendedName>
        <fullName evidence="15">ATP-dependent helicase ATRX</fullName>
    </recommendedName>
</protein>
<evidence type="ECO:0000256" key="2">
    <source>
        <dbReference type="ARBA" id="ARBA00004574"/>
    </source>
</evidence>
<feature type="compositionally biased region" description="Basic residues" evidence="17">
    <location>
        <begin position="1088"/>
        <end position="1098"/>
    </location>
</feature>
<dbReference type="GO" id="GO:0005634">
    <property type="term" value="C:nucleus"/>
    <property type="evidence" value="ECO:0007669"/>
    <property type="project" value="UniProtKB-SubCell"/>
</dbReference>
<feature type="compositionally biased region" description="Basic residues" evidence="17">
    <location>
        <begin position="728"/>
        <end position="737"/>
    </location>
</feature>
<dbReference type="Gene3D" id="3.30.40.10">
    <property type="entry name" value="Zinc/RING finger domain, C3HC4 (zinc finger)"/>
    <property type="match status" value="1"/>
</dbReference>
<feature type="compositionally biased region" description="Basic and acidic residues" evidence="17">
    <location>
        <begin position="437"/>
        <end position="447"/>
    </location>
</feature>
<dbReference type="GO" id="GO:0016887">
    <property type="term" value="F:ATP hydrolysis activity"/>
    <property type="evidence" value="ECO:0007669"/>
    <property type="project" value="InterPro"/>
</dbReference>
<evidence type="ECO:0000259" key="19">
    <source>
        <dbReference type="PROSITE" id="PS51194"/>
    </source>
</evidence>
<evidence type="ECO:0000259" key="18">
    <source>
        <dbReference type="PROSITE" id="PS51192"/>
    </source>
</evidence>
<feature type="compositionally biased region" description="Polar residues" evidence="17">
    <location>
        <begin position="1"/>
        <end position="10"/>
    </location>
</feature>
<proteinExistence type="inferred from homology"/>
<keyword evidence="14" id="KW-0539">Nucleus</keyword>
<keyword evidence="12" id="KW-0779">Telomere</keyword>
<feature type="compositionally biased region" description="Basic and acidic residues" evidence="17">
    <location>
        <begin position="459"/>
        <end position="469"/>
    </location>
</feature>
<feature type="compositionally biased region" description="Basic residues" evidence="17">
    <location>
        <begin position="1055"/>
        <end position="1067"/>
    </location>
</feature>
<dbReference type="InterPro" id="IPR001650">
    <property type="entry name" value="Helicase_C-like"/>
</dbReference>
<dbReference type="RefSeq" id="XP_038056818.1">
    <property type="nucleotide sequence ID" value="XM_038200890.1"/>
</dbReference>
<feature type="coiled-coil region" evidence="16">
    <location>
        <begin position="2108"/>
        <end position="2145"/>
    </location>
</feature>
<feature type="compositionally biased region" description="Low complexity" evidence="17">
    <location>
        <begin position="638"/>
        <end position="648"/>
    </location>
</feature>
<feature type="compositionally biased region" description="Polar residues" evidence="17">
    <location>
        <begin position="381"/>
        <end position="397"/>
    </location>
</feature>
<evidence type="ECO:0000313" key="22">
    <source>
        <dbReference type="Proteomes" id="UP000887568"/>
    </source>
</evidence>
<dbReference type="Pfam" id="PF00271">
    <property type="entry name" value="Helicase_C"/>
    <property type="match status" value="1"/>
</dbReference>
<keyword evidence="13" id="KW-0238">DNA-binding</keyword>
<dbReference type="GO" id="GO:0000781">
    <property type="term" value="C:chromosome, telomeric region"/>
    <property type="evidence" value="ECO:0007669"/>
    <property type="project" value="UniProtKB-SubCell"/>
</dbReference>
<dbReference type="PROSITE" id="PS51533">
    <property type="entry name" value="ADD"/>
    <property type="match status" value="1"/>
</dbReference>
<dbReference type="InterPro" id="IPR049730">
    <property type="entry name" value="SNF2/RAD54-like_C"/>
</dbReference>
<feature type="region of interest" description="Disordered" evidence="17">
    <location>
        <begin position="348"/>
        <end position="1219"/>
    </location>
</feature>
<feature type="compositionally biased region" description="Basic and acidic residues" evidence="17">
    <location>
        <begin position="72"/>
        <end position="83"/>
    </location>
</feature>
<dbReference type="Proteomes" id="UP000887568">
    <property type="component" value="Unplaced"/>
</dbReference>
<feature type="domain" description="Helicase ATP-binding" evidence="18">
    <location>
        <begin position="1288"/>
        <end position="1472"/>
    </location>
</feature>
<keyword evidence="7" id="KW-0863">Zinc-finger</keyword>
<keyword evidence="16" id="KW-0175">Coiled coil</keyword>
<feature type="compositionally biased region" description="Acidic residues" evidence="17">
    <location>
        <begin position="684"/>
        <end position="701"/>
    </location>
</feature>
<evidence type="ECO:0000256" key="3">
    <source>
        <dbReference type="ARBA" id="ARBA00007025"/>
    </source>
</evidence>
<feature type="region of interest" description="Disordered" evidence="17">
    <location>
        <begin position="2195"/>
        <end position="2226"/>
    </location>
</feature>
<evidence type="ECO:0000256" key="5">
    <source>
        <dbReference type="ARBA" id="ARBA00022723"/>
    </source>
</evidence>
<dbReference type="Pfam" id="PF17981">
    <property type="entry name" value="ADD_ATRX"/>
    <property type="match status" value="1"/>
</dbReference>
<dbReference type="PROSITE" id="PS51192">
    <property type="entry name" value="HELICASE_ATP_BIND_1"/>
    <property type="match status" value="1"/>
</dbReference>
<evidence type="ECO:0000256" key="9">
    <source>
        <dbReference type="ARBA" id="ARBA00022806"/>
    </source>
</evidence>
<accession>A0A913ZYW0</accession>
<evidence type="ECO:0000256" key="13">
    <source>
        <dbReference type="ARBA" id="ARBA00023125"/>
    </source>
</evidence>
<feature type="compositionally biased region" description="Basic and acidic residues" evidence="17">
    <location>
        <begin position="738"/>
        <end position="751"/>
    </location>
</feature>
<dbReference type="GO" id="GO:0008270">
    <property type="term" value="F:zinc ion binding"/>
    <property type="evidence" value="ECO:0007669"/>
    <property type="project" value="UniProtKB-KW"/>
</dbReference>
<dbReference type="InterPro" id="IPR000330">
    <property type="entry name" value="SNF2_N"/>
</dbReference>
<evidence type="ECO:0000256" key="15">
    <source>
        <dbReference type="ARBA" id="ARBA00031106"/>
    </source>
</evidence>
<feature type="region of interest" description="Disordered" evidence="17">
    <location>
        <begin position="1645"/>
        <end position="1699"/>
    </location>
</feature>
<dbReference type="InterPro" id="IPR025766">
    <property type="entry name" value="ADD"/>
</dbReference>
<dbReference type="CDD" id="cd11726">
    <property type="entry name" value="ADDz_ATRX"/>
    <property type="match status" value="1"/>
</dbReference>
<organism evidence="21 22">
    <name type="scientific">Patiria miniata</name>
    <name type="common">Bat star</name>
    <name type="synonym">Asterina miniata</name>
    <dbReference type="NCBI Taxonomy" id="46514"/>
    <lineage>
        <taxon>Eukaryota</taxon>
        <taxon>Metazoa</taxon>
        <taxon>Echinodermata</taxon>
        <taxon>Eleutherozoa</taxon>
        <taxon>Asterozoa</taxon>
        <taxon>Asteroidea</taxon>
        <taxon>Valvatacea</taxon>
        <taxon>Valvatida</taxon>
        <taxon>Asterinidae</taxon>
        <taxon>Patiria</taxon>
    </lineage>
</organism>
<evidence type="ECO:0000256" key="11">
    <source>
        <dbReference type="ARBA" id="ARBA00022840"/>
    </source>
</evidence>
<dbReference type="InterPro" id="IPR027417">
    <property type="entry name" value="P-loop_NTPase"/>
</dbReference>
<evidence type="ECO:0000256" key="8">
    <source>
        <dbReference type="ARBA" id="ARBA00022801"/>
    </source>
</evidence>
<dbReference type="InterPro" id="IPR041430">
    <property type="entry name" value="ADD_ATRX"/>
</dbReference>
<dbReference type="GO" id="GO:0005524">
    <property type="term" value="F:ATP binding"/>
    <property type="evidence" value="ECO:0007669"/>
    <property type="project" value="UniProtKB-KW"/>
</dbReference>
<feature type="region of interest" description="Disordered" evidence="17">
    <location>
        <begin position="260"/>
        <end position="279"/>
    </location>
</feature>
<dbReference type="InterPro" id="IPR014001">
    <property type="entry name" value="Helicase_ATP-bd"/>
</dbReference>
<feature type="compositionally biased region" description="Basic residues" evidence="17">
    <location>
        <begin position="1119"/>
        <end position="1130"/>
    </location>
</feature>
<keyword evidence="10" id="KW-0862">Zinc</keyword>
<dbReference type="CTD" id="546"/>
<dbReference type="InterPro" id="IPR013083">
    <property type="entry name" value="Znf_RING/FYVE/PHD"/>
</dbReference>
<feature type="domain" description="PHD-type" evidence="20">
    <location>
        <begin position="120"/>
        <end position="258"/>
    </location>
</feature>
<feature type="compositionally biased region" description="Basic and acidic residues" evidence="17">
    <location>
        <begin position="715"/>
        <end position="727"/>
    </location>
</feature>
<evidence type="ECO:0000256" key="1">
    <source>
        <dbReference type="ARBA" id="ARBA00004123"/>
    </source>
</evidence>
<dbReference type="SMART" id="SM00487">
    <property type="entry name" value="DEXDc"/>
    <property type="match status" value="1"/>
</dbReference>
<reference evidence="21" key="1">
    <citation type="submission" date="2022-11" db="UniProtKB">
        <authorList>
            <consortium name="EnsemblMetazoa"/>
        </authorList>
    </citation>
    <scope>IDENTIFICATION</scope>
</reference>
<dbReference type="InterPro" id="IPR038718">
    <property type="entry name" value="SNF2-like_sf"/>
</dbReference>
<feature type="compositionally biased region" description="Acidic residues" evidence="17">
    <location>
        <begin position="493"/>
        <end position="518"/>
    </location>
</feature>
<keyword evidence="8" id="KW-0378">Hydrolase</keyword>